<dbReference type="Pfam" id="PF01657">
    <property type="entry name" value="Stress-antifung"/>
    <property type="match status" value="1"/>
</dbReference>
<comment type="subcellular location">
    <subcellularLocation>
        <location evidence="1">Secreted</location>
    </subcellularLocation>
</comment>
<dbReference type="GO" id="GO:0005576">
    <property type="term" value="C:extracellular region"/>
    <property type="evidence" value="ECO:0007669"/>
    <property type="project" value="UniProtKB-SubCell"/>
</dbReference>
<protein>
    <submittedName>
        <fullName evidence="7">Cysteine-rich receptor-like protein kinase 20</fullName>
    </submittedName>
</protein>
<name>A0AAV9DSZ6_ACOCL</name>
<dbReference type="InterPro" id="IPR002902">
    <property type="entry name" value="GNK2"/>
</dbReference>
<keyword evidence="8" id="KW-1185">Reference proteome</keyword>
<reference evidence="7" key="2">
    <citation type="submission" date="2023-06" db="EMBL/GenBank/DDBJ databases">
        <authorList>
            <person name="Ma L."/>
            <person name="Liu K.-W."/>
            <person name="Li Z."/>
            <person name="Hsiao Y.-Y."/>
            <person name="Qi Y."/>
            <person name="Fu T."/>
            <person name="Tang G."/>
            <person name="Zhang D."/>
            <person name="Sun W.-H."/>
            <person name="Liu D.-K."/>
            <person name="Li Y."/>
            <person name="Chen G.-Z."/>
            <person name="Liu X.-D."/>
            <person name="Liao X.-Y."/>
            <person name="Jiang Y.-T."/>
            <person name="Yu X."/>
            <person name="Hao Y."/>
            <person name="Huang J."/>
            <person name="Zhao X.-W."/>
            <person name="Ke S."/>
            <person name="Chen Y.-Y."/>
            <person name="Wu W.-L."/>
            <person name="Hsu J.-L."/>
            <person name="Lin Y.-F."/>
            <person name="Huang M.-D."/>
            <person name="Li C.-Y."/>
            <person name="Huang L."/>
            <person name="Wang Z.-W."/>
            <person name="Zhao X."/>
            <person name="Zhong W.-Y."/>
            <person name="Peng D.-H."/>
            <person name="Ahmad S."/>
            <person name="Lan S."/>
            <person name="Zhang J.-S."/>
            <person name="Tsai W.-C."/>
            <person name="Van De Peer Y."/>
            <person name="Liu Z.-J."/>
        </authorList>
    </citation>
    <scope>NUCLEOTIDE SEQUENCE</scope>
    <source>
        <strain evidence="7">CP</strain>
        <tissue evidence="7">Leaves</tissue>
    </source>
</reference>
<dbReference type="PROSITE" id="PS51473">
    <property type="entry name" value="GNK2"/>
    <property type="match status" value="1"/>
</dbReference>
<evidence type="ECO:0000256" key="3">
    <source>
        <dbReference type="ARBA" id="ARBA00022729"/>
    </source>
</evidence>
<dbReference type="InterPro" id="IPR038408">
    <property type="entry name" value="GNK2_sf"/>
</dbReference>
<evidence type="ECO:0000313" key="7">
    <source>
        <dbReference type="EMBL" id="KAK1303142.1"/>
    </source>
</evidence>
<comment type="caution">
    <text evidence="7">The sequence shown here is derived from an EMBL/GenBank/DDBJ whole genome shotgun (WGS) entry which is preliminary data.</text>
</comment>
<accession>A0AAV9DSZ6</accession>
<keyword evidence="7" id="KW-0418">Kinase</keyword>
<gene>
    <name evidence="7" type="primary">CRK20</name>
    <name evidence="7" type="ORF">QJS10_CPB11g01170</name>
</gene>
<keyword evidence="4" id="KW-0677">Repeat</keyword>
<keyword evidence="2" id="KW-0964">Secreted</keyword>
<organism evidence="7 8">
    <name type="scientific">Acorus calamus</name>
    <name type="common">Sweet flag</name>
    <dbReference type="NCBI Taxonomy" id="4465"/>
    <lineage>
        <taxon>Eukaryota</taxon>
        <taxon>Viridiplantae</taxon>
        <taxon>Streptophyta</taxon>
        <taxon>Embryophyta</taxon>
        <taxon>Tracheophyta</taxon>
        <taxon>Spermatophyta</taxon>
        <taxon>Magnoliopsida</taxon>
        <taxon>Liliopsida</taxon>
        <taxon>Acoraceae</taxon>
        <taxon>Acorus</taxon>
    </lineage>
</organism>
<feature type="domain" description="Gnk2-homologous" evidence="6">
    <location>
        <begin position="6"/>
        <end position="116"/>
    </location>
</feature>
<dbReference type="EMBL" id="JAUJYO010000011">
    <property type="protein sequence ID" value="KAK1303142.1"/>
    <property type="molecule type" value="Genomic_DNA"/>
</dbReference>
<evidence type="ECO:0000313" key="8">
    <source>
        <dbReference type="Proteomes" id="UP001180020"/>
    </source>
</evidence>
<keyword evidence="7" id="KW-0675">Receptor</keyword>
<reference evidence="7" key="1">
    <citation type="journal article" date="2023" name="Nat. Commun.">
        <title>Diploid and tetraploid genomes of Acorus and the evolution of monocots.</title>
        <authorList>
            <person name="Ma L."/>
            <person name="Liu K.W."/>
            <person name="Li Z."/>
            <person name="Hsiao Y.Y."/>
            <person name="Qi Y."/>
            <person name="Fu T."/>
            <person name="Tang G.D."/>
            <person name="Zhang D."/>
            <person name="Sun W.H."/>
            <person name="Liu D.K."/>
            <person name="Li Y."/>
            <person name="Chen G.Z."/>
            <person name="Liu X.D."/>
            <person name="Liao X.Y."/>
            <person name="Jiang Y.T."/>
            <person name="Yu X."/>
            <person name="Hao Y."/>
            <person name="Huang J."/>
            <person name="Zhao X.W."/>
            <person name="Ke S."/>
            <person name="Chen Y.Y."/>
            <person name="Wu W.L."/>
            <person name="Hsu J.L."/>
            <person name="Lin Y.F."/>
            <person name="Huang M.D."/>
            <person name="Li C.Y."/>
            <person name="Huang L."/>
            <person name="Wang Z.W."/>
            <person name="Zhao X."/>
            <person name="Zhong W.Y."/>
            <person name="Peng D.H."/>
            <person name="Ahmad S."/>
            <person name="Lan S."/>
            <person name="Zhang J.S."/>
            <person name="Tsai W.C."/>
            <person name="Van de Peer Y."/>
            <person name="Liu Z.J."/>
        </authorList>
    </citation>
    <scope>NUCLEOTIDE SEQUENCE</scope>
    <source>
        <strain evidence="7">CP</strain>
    </source>
</reference>
<evidence type="ECO:0000259" key="6">
    <source>
        <dbReference type="PROSITE" id="PS51473"/>
    </source>
</evidence>
<dbReference type="AlphaFoldDB" id="A0AAV9DSZ6"/>
<evidence type="ECO:0000256" key="5">
    <source>
        <dbReference type="ARBA" id="ARBA00038515"/>
    </source>
</evidence>
<comment type="similarity">
    <text evidence="5">Belongs to the cysteine-rich repeat secretory protein family.</text>
</comment>
<dbReference type="Gene3D" id="3.30.430.20">
    <property type="entry name" value="Gnk2 domain, C-X8-C-X2-C motif"/>
    <property type="match status" value="1"/>
</dbReference>
<dbReference type="PANTHER" id="PTHR32411">
    <property type="entry name" value="CYSTEINE-RICH REPEAT SECRETORY PROTEIN 38-RELATED"/>
    <property type="match status" value="1"/>
</dbReference>
<evidence type="ECO:0000256" key="4">
    <source>
        <dbReference type="ARBA" id="ARBA00022737"/>
    </source>
</evidence>
<dbReference type="Proteomes" id="UP001180020">
    <property type="component" value="Unassembled WGS sequence"/>
</dbReference>
<dbReference type="CDD" id="cd23509">
    <property type="entry name" value="Gnk2-like"/>
    <property type="match status" value="1"/>
</dbReference>
<evidence type="ECO:0000256" key="1">
    <source>
        <dbReference type="ARBA" id="ARBA00004613"/>
    </source>
</evidence>
<proteinExistence type="inferred from homology"/>
<dbReference type="PANTHER" id="PTHR32411:SF43">
    <property type="entry name" value="CYSTEINE-RICH REPEAT SECRETORY PROTEIN 38"/>
    <property type="match status" value="1"/>
</dbReference>
<keyword evidence="7" id="KW-0808">Transferase</keyword>
<keyword evidence="3" id="KW-0732">Signal</keyword>
<evidence type="ECO:0000256" key="2">
    <source>
        <dbReference type="ARBA" id="ARBA00022525"/>
    </source>
</evidence>
<dbReference type="GO" id="GO:0016301">
    <property type="term" value="F:kinase activity"/>
    <property type="evidence" value="ECO:0007669"/>
    <property type="project" value="UniProtKB-KW"/>
</dbReference>
<dbReference type="InterPro" id="IPR050581">
    <property type="entry name" value="CRR_secretory_protein"/>
</dbReference>
<sequence>MAEIKRENERVCRNNGNYTTNSTYQSNLNTLLRSLSSNGPTTGFSTTTQGSSPDQVGGLVLCCGNTDVNACASCLDNAVPDIIQLYDDCFLRYSNIRFFSSVDASPGFLMWNANNASDPRSLFATVYGLMGSLINETAGGPGMFTTGEVAVNGTGGGQKVYGLA</sequence>